<keyword evidence="1" id="KW-0238">DNA-binding</keyword>
<reference evidence="2" key="1">
    <citation type="submission" date="2017-09" db="EMBL/GenBank/DDBJ databases">
        <title>Brachybacterium sp. VM2412.</title>
        <authorList>
            <person name="Tak E.J."/>
            <person name="Bae J.-W."/>
        </authorList>
    </citation>
    <scope>NUCLEOTIDE SEQUENCE [LARGE SCALE GENOMIC DNA]</scope>
    <source>
        <strain evidence="2">VM2412</strain>
    </source>
</reference>
<proteinExistence type="predicted"/>
<dbReference type="EMBL" id="CP023563">
    <property type="protein sequence ID" value="ATG51408.1"/>
    <property type="molecule type" value="Genomic_DNA"/>
</dbReference>
<dbReference type="Proteomes" id="UP000218165">
    <property type="component" value="Chromosome"/>
</dbReference>
<organism evidence="1 2">
    <name type="scientific">Brachybacterium vulturis</name>
    <dbReference type="NCBI Taxonomy" id="2017484"/>
    <lineage>
        <taxon>Bacteria</taxon>
        <taxon>Bacillati</taxon>
        <taxon>Actinomycetota</taxon>
        <taxon>Actinomycetes</taxon>
        <taxon>Micrococcales</taxon>
        <taxon>Dermabacteraceae</taxon>
        <taxon>Brachybacterium</taxon>
    </lineage>
</organism>
<dbReference type="GO" id="GO:0003677">
    <property type="term" value="F:DNA binding"/>
    <property type="evidence" value="ECO:0007669"/>
    <property type="project" value="UniProtKB-KW"/>
</dbReference>
<accession>A0A291GMI2</accession>
<gene>
    <name evidence="1" type="ORF">CFK38_07615</name>
</gene>
<evidence type="ECO:0000313" key="1">
    <source>
        <dbReference type="EMBL" id="ATG51408.1"/>
    </source>
</evidence>
<dbReference type="KEGG" id="brz:CFK38_07615"/>
<keyword evidence="2" id="KW-1185">Reference proteome</keyword>
<dbReference type="AlphaFoldDB" id="A0A291GMI2"/>
<protein>
    <submittedName>
        <fullName evidence="1">DNA-binding protein</fullName>
    </submittedName>
</protein>
<sequence length="646" mass="68889">MQSIADLTQVRREVVSVWRSRSTGSEHPFPPRLSADELLFDAGEIAAWLDVTGRGNNPEAPLEVLLHSSQFEQLREDLDAASTLLLVHDLVGGPLATLTAGEVLAGTAAYELGALVAREHLAELLERTALVRAIDELAEAAFSGRGLLDRLITSFARPDGPWAGEALTPAGTSVILEVLRGLLDQAAFRLDPQGRGGLLLTTALSALLSDELQPAFGLDSQEGQDTVTRAAMRMLAAHAGPDAVGPVDDGTPHLALFQHQDVQDPHAFFEQLESVLLDLGPRDAAVVIGPCELLVDGIGDEQVRATRHRLLLPTPQSPAPLRYVARLPKGLSRFGGRRRLAMWVFGTAAPHAGTDWTVYGEHADTPLDASSRAAIAADVTAALTGGTALTAHAFLRSTRLATPALLRRRDLVLTPFSRPQRSGGESLARLWELDDGLLGQSLTLGATGEDGTDPTLAWADALDGFAREIRGTRLTSDVIGAPAAGSVGVIGPQEVREPQRLGERAIDRLVLEKVAARSTFTAPGDVVFTAEGGAAAFVDTTGGHVLQAPVRALRCLPEPRRERVLHPQALAADIAGQKGRDRRTWRLRTIPAEAVPALDAAALRLQERRAQLRRQLSTLDHLEDELIQAVAAGTLAATVTTPTKEN</sequence>
<name>A0A291GMI2_9MICO</name>
<evidence type="ECO:0000313" key="2">
    <source>
        <dbReference type="Proteomes" id="UP000218165"/>
    </source>
</evidence>